<feature type="domain" description="N-acetyltransferase" evidence="1">
    <location>
        <begin position="163"/>
        <end position="255"/>
    </location>
</feature>
<dbReference type="PANTHER" id="PTHR42791">
    <property type="entry name" value="GNAT FAMILY ACETYLTRANSFERASE"/>
    <property type="match status" value="1"/>
</dbReference>
<dbReference type="PANTHER" id="PTHR42791:SF16">
    <property type="entry name" value="N-ACETYLTRANSFERASE DOMAIN-CONTAINING PROTEIN"/>
    <property type="match status" value="1"/>
</dbReference>
<dbReference type="CDD" id="cd04301">
    <property type="entry name" value="NAT_SF"/>
    <property type="match status" value="1"/>
</dbReference>
<dbReference type="Proteomes" id="UP000091967">
    <property type="component" value="Unassembled WGS sequence"/>
</dbReference>
<dbReference type="PROSITE" id="PS51186">
    <property type="entry name" value="GNAT"/>
    <property type="match status" value="1"/>
</dbReference>
<gene>
    <name evidence="2" type="ORF">FPOA_00103</name>
</gene>
<dbReference type="AlphaFoldDB" id="A0A1B8B097"/>
<protein>
    <recommendedName>
        <fullName evidence="1">N-acetyltransferase domain-containing protein</fullName>
    </recommendedName>
</protein>
<dbReference type="OMA" id="FTELAGW"/>
<evidence type="ECO:0000259" key="1">
    <source>
        <dbReference type="PROSITE" id="PS51186"/>
    </source>
</evidence>
<reference evidence="2 3" key="1">
    <citation type="submission" date="2016-06" db="EMBL/GenBank/DDBJ databases">
        <title>Living apart together: crosstalk between the core and supernumerary genomes in a fungal plant pathogen.</title>
        <authorList>
            <person name="Vanheule A."/>
            <person name="Audenaert K."/>
            <person name="Warris S."/>
            <person name="Van De Geest H."/>
            <person name="Schijlen E."/>
            <person name="Hofte M."/>
            <person name="De Saeger S."/>
            <person name="Haesaert G."/>
            <person name="Waalwijk C."/>
            <person name="Van Der Lee T."/>
        </authorList>
    </citation>
    <scope>NUCLEOTIDE SEQUENCE [LARGE SCALE GENOMIC DNA]</scope>
    <source>
        <strain evidence="2 3">2516</strain>
    </source>
</reference>
<dbReference type="InterPro" id="IPR016181">
    <property type="entry name" value="Acyl_CoA_acyltransferase"/>
</dbReference>
<evidence type="ECO:0000313" key="3">
    <source>
        <dbReference type="Proteomes" id="UP000091967"/>
    </source>
</evidence>
<dbReference type="EMBL" id="LYXU01000001">
    <property type="protein sequence ID" value="OBS26160.1"/>
    <property type="molecule type" value="Genomic_DNA"/>
</dbReference>
<dbReference type="STRING" id="36050.A0A1B8B097"/>
<dbReference type="Pfam" id="PF13508">
    <property type="entry name" value="Acetyltransf_7"/>
    <property type="match status" value="1"/>
</dbReference>
<dbReference type="GO" id="GO:0016747">
    <property type="term" value="F:acyltransferase activity, transferring groups other than amino-acyl groups"/>
    <property type="evidence" value="ECO:0007669"/>
    <property type="project" value="InterPro"/>
</dbReference>
<comment type="caution">
    <text evidence="2">The sequence shown here is derived from an EMBL/GenBank/DDBJ whole genome shotgun (WGS) entry which is preliminary data.</text>
</comment>
<accession>A0A1B8B097</accession>
<dbReference type="InterPro" id="IPR000182">
    <property type="entry name" value="GNAT_dom"/>
</dbReference>
<name>A0A1B8B097_FUSPO</name>
<proteinExistence type="predicted"/>
<dbReference type="Gene3D" id="3.40.630.30">
    <property type="match status" value="1"/>
</dbReference>
<sequence>MQPTITATTDPSIDFRLIRAMSHITLRDASYFELTEIAHVMSKAFWDDELFGDIIHPHRNIFPDDAHLYWLRRARVNFWDYRWRFVVAVAKDNMGKEVIAGVAQWQRLGTGGKKLECFYLDPRNLLKPLSTLIMHVQADLSPNRAADSNNEDIIERSYPCFKHIWSRKRAESWYLAALAIHPDFQGQGVGKRLAQWGIEQAQAEGVCASVIAAHGTDDFYKKLGFDEQFGRANDGIGNPLAHVKGSNMYWYWPLT</sequence>
<keyword evidence="3" id="KW-1185">Reference proteome</keyword>
<organism evidence="2 3">
    <name type="scientific">Fusarium poae</name>
    <dbReference type="NCBI Taxonomy" id="36050"/>
    <lineage>
        <taxon>Eukaryota</taxon>
        <taxon>Fungi</taxon>
        <taxon>Dikarya</taxon>
        <taxon>Ascomycota</taxon>
        <taxon>Pezizomycotina</taxon>
        <taxon>Sordariomycetes</taxon>
        <taxon>Hypocreomycetidae</taxon>
        <taxon>Hypocreales</taxon>
        <taxon>Nectriaceae</taxon>
        <taxon>Fusarium</taxon>
    </lineage>
</organism>
<dbReference type="SUPFAM" id="SSF55729">
    <property type="entry name" value="Acyl-CoA N-acyltransferases (Nat)"/>
    <property type="match status" value="1"/>
</dbReference>
<dbReference type="InterPro" id="IPR052523">
    <property type="entry name" value="Trichothecene_AcTrans"/>
</dbReference>
<evidence type="ECO:0000313" key="2">
    <source>
        <dbReference type="EMBL" id="OBS26160.1"/>
    </source>
</evidence>